<keyword evidence="3 7" id="KW-1133">Transmembrane helix</keyword>
<evidence type="ECO:0000256" key="4">
    <source>
        <dbReference type="ARBA" id="ARBA00023136"/>
    </source>
</evidence>
<dbReference type="PANTHER" id="PTHR30518">
    <property type="entry name" value="ENDOLYTIC MUREIN TRANSGLYCOSYLASE"/>
    <property type="match status" value="1"/>
</dbReference>
<dbReference type="Pfam" id="PF02618">
    <property type="entry name" value="YceG"/>
    <property type="match status" value="1"/>
</dbReference>
<keyword evidence="10" id="KW-1185">Reference proteome</keyword>
<comment type="catalytic activity">
    <reaction evidence="7">
        <text>a peptidoglycan chain = a peptidoglycan chain with N-acetyl-1,6-anhydromuramyl-[peptide] at the reducing end + a peptidoglycan chain with N-acetylglucosamine at the non-reducing end.</text>
        <dbReference type="EC" id="4.2.2.29"/>
    </reaction>
</comment>
<keyword evidence="6 7" id="KW-0961">Cell wall biogenesis/degradation</keyword>
<dbReference type="GO" id="GO:0008932">
    <property type="term" value="F:lytic endotransglycosylase activity"/>
    <property type="evidence" value="ECO:0007669"/>
    <property type="project" value="UniProtKB-UniRule"/>
</dbReference>
<evidence type="ECO:0000256" key="1">
    <source>
        <dbReference type="ARBA" id="ARBA00022475"/>
    </source>
</evidence>
<organism evidence="9 10">
    <name type="scientific">Actinomadura namibiensis</name>
    <dbReference type="NCBI Taxonomy" id="182080"/>
    <lineage>
        <taxon>Bacteria</taxon>
        <taxon>Bacillati</taxon>
        <taxon>Actinomycetota</taxon>
        <taxon>Actinomycetes</taxon>
        <taxon>Streptosporangiales</taxon>
        <taxon>Thermomonosporaceae</taxon>
        <taxon>Actinomadura</taxon>
    </lineage>
</organism>
<evidence type="ECO:0000256" key="6">
    <source>
        <dbReference type="ARBA" id="ARBA00023316"/>
    </source>
</evidence>
<evidence type="ECO:0000313" key="9">
    <source>
        <dbReference type="EMBL" id="MBA8956273.1"/>
    </source>
</evidence>
<dbReference type="InterPro" id="IPR003770">
    <property type="entry name" value="MLTG-like"/>
</dbReference>
<comment type="similarity">
    <text evidence="7">Belongs to the transglycosylase MltG family.</text>
</comment>
<dbReference type="EMBL" id="JACJIA010000015">
    <property type="protein sequence ID" value="MBA8956273.1"/>
    <property type="molecule type" value="Genomic_DNA"/>
</dbReference>
<dbReference type="PANTHER" id="PTHR30518:SF2">
    <property type="entry name" value="ENDOLYTIC MUREIN TRANSGLYCOSYLASE"/>
    <property type="match status" value="1"/>
</dbReference>
<name>A0A7W3LXT0_ACTNM</name>
<feature type="region of interest" description="Disordered" evidence="8">
    <location>
        <begin position="1"/>
        <end position="44"/>
    </location>
</feature>
<comment type="caution">
    <text evidence="9">The sequence shown here is derived from an EMBL/GenBank/DDBJ whole genome shotgun (WGS) entry which is preliminary data.</text>
</comment>
<comment type="function">
    <text evidence="7">Functions as a peptidoglycan terminase that cleaves nascent peptidoglycan strands endolytically to terminate their elongation.</text>
</comment>
<evidence type="ECO:0000256" key="3">
    <source>
        <dbReference type="ARBA" id="ARBA00022989"/>
    </source>
</evidence>
<evidence type="ECO:0000256" key="8">
    <source>
        <dbReference type="SAM" id="MobiDB-lite"/>
    </source>
</evidence>
<protein>
    <recommendedName>
        <fullName evidence="7">Endolytic murein transglycosylase</fullName>
        <ecNumber evidence="7">4.2.2.29</ecNumber>
    </recommendedName>
    <alternativeName>
        <fullName evidence="7">Peptidoglycan lytic transglycosylase</fullName>
    </alternativeName>
    <alternativeName>
        <fullName evidence="7">Peptidoglycan polymerization terminase</fullName>
    </alternativeName>
</protein>
<keyword evidence="4 7" id="KW-0472">Membrane</keyword>
<keyword evidence="1 7" id="KW-1003">Cell membrane</keyword>
<reference evidence="9 10" key="1">
    <citation type="submission" date="2020-08" db="EMBL/GenBank/DDBJ databases">
        <title>Genomic Encyclopedia of Type Strains, Phase IV (KMG-IV): sequencing the most valuable type-strain genomes for metagenomic binning, comparative biology and taxonomic classification.</title>
        <authorList>
            <person name="Goeker M."/>
        </authorList>
    </citation>
    <scope>NUCLEOTIDE SEQUENCE [LARGE SCALE GENOMIC DNA]</scope>
    <source>
        <strain evidence="9 10">DSM 44197</strain>
    </source>
</reference>
<evidence type="ECO:0000256" key="2">
    <source>
        <dbReference type="ARBA" id="ARBA00022692"/>
    </source>
</evidence>
<dbReference type="Proteomes" id="UP000572680">
    <property type="component" value="Unassembled WGS sequence"/>
</dbReference>
<dbReference type="GO" id="GO:0009252">
    <property type="term" value="P:peptidoglycan biosynthetic process"/>
    <property type="evidence" value="ECO:0007669"/>
    <property type="project" value="UniProtKB-UniRule"/>
</dbReference>
<dbReference type="EC" id="4.2.2.29" evidence="7"/>
<evidence type="ECO:0000313" key="10">
    <source>
        <dbReference type="Proteomes" id="UP000572680"/>
    </source>
</evidence>
<gene>
    <name evidence="7" type="primary">mltG</name>
    <name evidence="9" type="ORF">HNR61_007955</name>
</gene>
<dbReference type="AlphaFoldDB" id="A0A7W3LXT0"/>
<evidence type="ECO:0000256" key="5">
    <source>
        <dbReference type="ARBA" id="ARBA00023239"/>
    </source>
</evidence>
<feature type="compositionally biased region" description="Basic residues" evidence="8">
    <location>
        <begin position="30"/>
        <end position="44"/>
    </location>
</feature>
<keyword evidence="2 7" id="KW-0812">Transmembrane</keyword>
<dbReference type="NCBIfam" id="TIGR00247">
    <property type="entry name" value="endolytic transglycosylase MltG"/>
    <property type="match status" value="1"/>
</dbReference>
<dbReference type="GO" id="GO:0005886">
    <property type="term" value="C:plasma membrane"/>
    <property type="evidence" value="ECO:0007669"/>
    <property type="project" value="UniProtKB-SubCell"/>
</dbReference>
<dbReference type="GO" id="GO:0071555">
    <property type="term" value="P:cell wall organization"/>
    <property type="evidence" value="ECO:0007669"/>
    <property type="project" value="UniProtKB-KW"/>
</dbReference>
<keyword evidence="5 7" id="KW-0456">Lyase</keyword>
<evidence type="ECO:0000256" key="7">
    <source>
        <dbReference type="HAMAP-Rule" id="MF_02065"/>
    </source>
</evidence>
<accession>A0A7W3LXT0</accession>
<sequence length="400" mass="44760">MNDLDLFSEPDRNRQWADDGQQWSDERPPPRRAQRQARRQQRRKKRNSRAALLFSLAFLVAVVGTGGVFGVAWLDHRMNPPDYEGEGAGSVTVQIKEGDGGSTIAATLQRHDVVKSVRGFLKVYAEEKRAGAIQPGYYAMRLRMSSKAAMARLLDPKSRAGNQIIISEGKRAIEIFQDLSKKTGIPVNDFVKASRDPRALGAPSWARPPSSALNRIEGYLYPGRYDVNPKDGAAKILKQMVTRFNQVAREIDLEGEARKAGLKPETVITLASLIQGEGGTDSDLPKVSRVIRNRLKINMHLRFDSTVVYFLNKRTLNVTESDYSTPHPYNTYKNQGLPPGPIGNPGVKAIQAALRPEPGEWLFFVTTDPTNNVTKFTHSEAEFNKFVEEFRAWQRNNPGN</sequence>
<dbReference type="Gene3D" id="3.30.1490.480">
    <property type="entry name" value="Endolytic murein transglycosylase"/>
    <property type="match status" value="1"/>
</dbReference>
<feature type="site" description="Important for catalytic activity" evidence="7">
    <location>
        <position position="277"/>
    </location>
</feature>
<dbReference type="RefSeq" id="WP_182848209.1">
    <property type="nucleotide sequence ID" value="NZ_BAAALP010000069.1"/>
</dbReference>
<comment type="subcellular location">
    <subcellularLocation>
        <location evidence="7">Cell membrane</location>
        <topology evidence="7">Single-pass membrane protein</topology>
    </subcellularLocation>
</comment>
<feature type="transmembrane region" description="Helical" evidence="7">
    <location>
        <begin position="50"/>
        <end position="74"/>
    </location>
</feature>
<proteinExistence type="inferred from homology"/>
<dbReference type="CDD" id="cd08010">
    <property type="entry name" value="MltG_like"/>
    <property type="match status" value="1"/>
</dbReference>
<dbReference type="HAMAP" id="MF_02065">
    <property type="entry name" value="MltG"/>
    <property type="match status" value="1"/>
</dbReference>